<dbReference type="RefSeq" id="WP_341833505.1">
    <property type="nucleotide sequence ID" value="NZ_CP128397.1"/>
</dbReference>
<name>A0ABZ2YFA7_9MOLU</name>
<reference evidence="1" key="1">
    <citation type="submission" date="2023-06" db="EMBL/GenBank/DDBJ databases">
        <title>Complete Genome of Candidatus Phytoplasma asteris M33.</title>
        <authorList>
            <person name="Toth R."/>
            <person name="Ilic A.-M."/>
            <person name="Huettel B."/>
            <person name="Duduk B."/>
            <person name="Kube M."/>
        </authorList>
    </citation>
    <scope>NUCLEOTIDE SEQUENCE [LARGE SCALE GENOMIC DNA]</scope>
    <source>
        <strain evidence="1">M33</strain>
    </source>
</reference>
<organism evidence="1 2">
    <name type="scientific">Candidatus Phytoplasma asteris</name>
    <dbReference type="NCBI Taxonomy" id="85620"/>
    <lineage>
        <taxon>Bacteria</taxon>
        <taxon>Bacillati</taxon>
        <taxon>Mycoplasmatota</taxon>
        <taxon>Mollicutes</taxon>
        <taxon>Acholeplasmatales</taxon>
        <taxon>Acholeplasmataceae</taxon>
        <taxon>Candidatus Phytoplasma</taxon>
        <taxon>16SrI (Aster yellows group)</taxon>
    </lineage>
</organism>
<proteinExistence type="predicted"/>
<protein>
    <submittedName>
        <fullName evidence="1">Secreted protein</fullName>
    </submittedName>
</protein>
<dbReference type="Proteomes" id="UP001470586">
    <property type="component" value="Chromosome"/>
</dbReference>
<evidence type="ECO:0000313" key="1">
    <source>
        <dbReference type="EMBL" id="WZN38595.1"/>
    </source>
</evidence>
<evidence type="ECO:0000313" key="2">
    <source>
        <dbReference type="Proteomes" id="UP001470586"/>
    </source>
</evidence>
<sequence length="93" mass="10360">MILLAIPIIIFFSLEEETPQGSSSDETQNPNSAPSILEKKTWKDLFIEKSGKIAEKVINSPKVSKSIESFSDKLSSAFSKSFTEIKKKLPKKV</sequence>
<gene>
    <name evidence="1" type="ORF">M33023_04440</name>
</gene>
<accession>A0ABZ2YFA7</accession>
<dbReference type="EMBL" id="CP128397">
    <property type="protein sequence ID" value="WZN38595.1"/>
    <property type="molecule type" value="Genomic_DNA"/>
</dbReference>
<keyword evidence="2" id="KW-1185">Reference proteome</keyword>